<dbReference type="PROSITE" id="PS51198">
    <property type="entry name" value="UVRD_HELICASE_ATP_BIND"/>
    <property type="match status" value="1"/>
</dbReference>
<dbReference type="PANTHER" id="PTHR11070">
    <property type="entry name" value="UVRD / RECB / PCRA DNA HELICASE FAMILY MEMBER"/>
    <property type="match status" value="1"/>
</dbReference>
<comment type="caution">
    <text evidence="15">The sequence shown here is derived from an EMBL/GenBank/DDBJ whole genome shotgun (WGS) entry which is preliminary data.</text>
</comment>
<dbReference type="GO" id="GO:0003677">
    <property type="term" value="F:DNA binding"/>
    <property type="evidence" value="ECO:0007669"/>
    <property type="project" value="UniProtKB-KW"/>
</dbReference>
<evidence type="ECO:0000256" key="10">
    <source>
        <dbReference type="ARBA" id="ARBA00034923"/>
    </source>
</evidence>
<dbReference type="Gene3D" id="1.10.486.10">
    <property type="entry name" value="PCRA, domain 4"/>
    <property type="match status" value="1"/>
</dbReference>
<dbReference type="PROSITE" id="PS51217">
    <property type="entry name" value="UVRD_HELICASE_CTER"/>
    <property type="match status" value="1"/>
</dbReference>
<comment type="catalytic activity">
    <reaction evidence="11">
        <text>ATP + H2O = ADP + phosphate + H(+)</text>
        <dbReference type="Rhea" id="RHEA:13065"/>
        <dbReference type="ChEBI" id="CHEBI:15377"/>
        <dbReference type="ChEBI" id="CHEBI:15378"/>
        <dbReference type="ChEBI" id="CHEBI:30616"/>
        <dbReference type="ChEBI" id="CHEBI:43474"/>
        <dbReference type="ChEBI" id="CHEBI:456216"/>
        <dbReference type="EC" id="5.6.2.4"/>
    </reaction>
</comment>
<dbReference type="InterPro" id="IPR014017">
    <property type="entry name" value="DNA_helicase_UvrD-like_C"/>
</dbReference>
<evidence type="ECO:0000256" key="12">
    <source>
        <dbReference type="PROSITE-ProRule" id="PRU00560"/>
    </source>
</evidence>
<name>A0A1V3NVR7_9GAMM</name>
<protein>
    <recommendedName>
        <fullName evidence="9">DNA 3'-5' helicase</fullName>
        <ecNumber evidence="9">5.6.2.4</ecNumber>
    </recommendedName>
    <alternativeName>
        <fullName evidence="10">DNA 3'-5' helicase II</fullName>
    </alternativeName>
</protein>
<dbReference type="STRING" id="108003.B1C78_00275"/>
<evidence type="ECO:0000256" key="5">
    <source>
        <dbReference type="ARBA" id="ARBA00022840"/>
    </source>
</evidence>
<dbReference type="OrthoDB" id="9806690at2"/>
<proteinExistence type="inferred from homology"/>
<keyword evidence="6" id="KW-0238">DNA-binding</keyword>
<keyword evidence="2 12" id="KW-0547">Nucleotide-binding</keyword>
<feature type="domain" description="UvrD-like helicase ATP-binding" evidence="13">
    <location>
        <begin position="7"/>
        <end position="273"/>
    </location>
</feature>
<feature type="domain" description="UvrD-like helicase C-terminal" evidence="14">
    <location>
        <begin position="274"/>
        <end position="533"/>
    </location>
</feature>
<evidence type="ECO:0000256" key="3">
    <source>
        <dbReference type="ARBA" id="ARBA00022801"/>
    </source>
</evidence>
<dbReference type="PANTHER" id="PTHR11070:SF2">
    <property type="entry name" value="ATP-DEPENDENT DNA HELICASE SRS2"/>
    <property type="match status" value="1"/>
</dbReference>
<evidence type="ECO:0000313" key="15">
    <source>
        <dbReference type="EMBL" id="OOG28816.1"/>
    </source>
</evidence>
<feature type="binding site" evidence="12">
    <location>
        <begin position="28"/>
        <end position="35"/>
    </location>
    <ligand>
        <name>ATP</name>
        <dbReference type="ChEBI" id="CHEBI:30616"/>
    </ligand>
</feature>
<evidence type="ECO:0000313" key="16">
    <source>
        <dbReference type="Proteomes" id="UP000189462"/>
    </source>
</evidence>
<accession>A0A1V3NVR7</accession>
<dbReference type="GO" id="GO:0000725">
    <property type="term" value="P:recombinational repair"/>
    <property type="evidence" value="ECO:0007669"/>
    <property type="project" value="TreeGrafter"/>
</dbReference>
<evidence type="ECO:0000256" key="11">
    <source>
        <dbReference type="ARBA" id="ARBA00048988"/>
    </source>
</evidence>
<dbReference type="Pfam" id="PF00580">
    <property type="entry name" value="UvrD-helicase"/>
    <property type="match status" value="1"/>
</dbReference>
<keyword evidence="4 12" id="KW-0347">Helicase</keyword>
<dbReference type="InterPro" id="IPR000212">
    <property type="entry name" value="DNA_helicase_UvrD/REP"/>
</dbReference>
<dbReference type="Pfam" id="PF13361">
    <property type="entry name" value="UvrD_C"/>
    <property type="match status" value="2"/>
</dbReference>
<dbReference type="EMBL" id="MVBK01000001">
    <property type="protein sequence ID" value="OOG28816.1"/>
    <property type="molecule type" value="Genomic_DNA"/>
</dbReference>
<sequence>MSWNDGLDTESPAYAVAATQSPHVRVVAGPGAGKSFAMKRRVARLLEEGIEPERILPVTFTRVAAEDLHRELVGMQVDGCDKLQGTTLHSLALRILMRNHVLVATGRTPRPLNDFEMKPLEADLGTYGGLREVRKLVKAYEAAWARLQHEEPGYTQSPLDQAFSTDLVDWLIFHNAMLIGEVIPQLYQYLRSNPGVDERSEFSHILVDEYQDLNRAEQSSIELLSDVADVCIVGDDDQSIYSFKHAHPEGIRDWIENKEEAEDLTLVECRRCPTRVVDMANSLISHNQLRPLPRELEPRAENGEGHVEIIQFANLDEEVNGVASRISDLIAEGADPGEILVLAQRGVIGTPIYEKLVAEEIPVRSYYAEAELDSDDAQRRFALLKLYVERDDRVALRWLLGLGSANWRTRSYRRIRDHCAQTGDAPWQVLSELSEGSLYLPHTSAVVSRFDSIRAEIEGLEQCGGLSEVVDALFPDDDESVRDLRQTSLNVLEELEGEEPVDFLRELVSAIAAPEIPTEIEDVRIMSLHKSKGLSAPITIIAGCVEGLLPMRPASDLSPDARAAYLEEQRRLFFVGISRVKAAPLEGKPGTLLLTYSRQMPMATAMSAGISPASGQYGVANLNASRFIAELGAYAPAPVAG</sequence>
<evidence type="ECO:0000256" key="1">
    <source>
        <dbReference type="ARBA" id="ARBA00009922"/>
    </source>
</evidence>
<dbReference type="RefSeq" id="WP_077277146.1">
    <property type="nucleotide sequence ID" value="NZ_MVBK01000001.1"/>
</dbReference>
<evidence type="ECO:0000256" key="7">
    <source>
        <dbReference type="ARBA" id="ARBA00023235"/>
    </source>
</evidence>
<comment type="catalytic activity">
    <reaction evidence="8">
        <text>Couples ATP hydrolysis with the unwinding of duplex DNA by translocating in the 3'-5' direction.</text>
        <dbReference type="EC" id="5.6.2.4"/>
    </reaction>
</comment>
<dbReference type="Proteomes" id="UP000189462">
    <property type="component" value="Unassembled WGS sequence"/>
</dbReference>
<dbReference type="InterPro" id="IPR013986">
    <property type="entry name" value="DExx_box_DNA_helicase_dom_sf"/>
</dbReference>
<evidence type="ECO:0000259" key="13">
    <source>
        <dbReference type="PROSITE" id="PS51198"/>
    </source>
</evidence>
<evidence type="ECO:0000259" key="14">
    <source>
        <dbReference type="PROSITE" id="PS51217"/>
    </source>
</evidence>
<dbReference type="GO" id="GO:0043138">
    <property type="term" value="F:3'-5' DNA helicase activity"/>
    <property type="evidence" value="ECO:0007669"/>
    <property type="project" value="UniProtKB-EC"/>
</dbReference>
<reference evidence="15 16" key="1">
    <citation type="submission" date="2017-02" db="EMBL/GenBank/DDBJ databases">
        <title>Genomic diversity within the haloalkaliphilic genus Thioalkalivibrio.</title>
        <authorList>
            <person name="Ahn A.-C."/>
            <person name="Meier-Kolthoff J."/>
            <person name="Overmars L."/>
            <person name="Richter M."/>
            <person name="Woyke T."/>
            <person name="Sorokin D.Y."/>
            <person name="Muyzer G."/>
        </authorList>
    </citation>
    <scope>NUCLEOTIDE SEQUENCE [LARGE SCALE GENOMIC DNA]</scope>
    <source>
        <strain evidence="15 16">ALJD</strain>
    </source>
</reference>
<evidence type="ECO:0000256" key="4">
    <source>
        <dbReference type="ARBA" id="ARBA00022806"/>
    </source>
</evidence>
<evidence type="ECO:0000256" key="8">
    <source>
        <dbReference type="ARBA" id="ARBA00034617"/>
    </source>
</evidence>
<evidence type="ECO:0000256" key="2">
    <source>
        <dbReference type="ARBA" id="ARBA00022741"/>
    </source>
</evidence>
<dbReference type="GO" id="GO:0016887">
    <property type="term" value="F:ATP hydrolysis activity"/>
    <property type="evidence" value="ECO:0007669"/>
    <property type="project" value="RHEA"/>
</dbReference>
<comment type="similarity">
    <text evidence="1">Belongs to the helicase family. UvrD subfamily.</text>
</comment>
<dbReference type="Gene3D" id="3.40.50.300">
    <property type="entry name" value="P-loop containing nucleotide triphosphate hydrolases"/>
    <property type="match status" value="2"/>
</dbReference>
<dbReference type="Gene3D" id="1.10.10.160">
    <property type="match status" value="1"/>
</dbReference>
<keyword evidence="7" id="KW-0413">Isomerase</keyword>
<dbReference type="CDD" id="cd17932">
    <property type="entry name" value="DEXQc_UvrD"/>
    <property type="match status" value="1"/>
</dbReference>
<keyword evidence="5 12" id="KW-0067">ATP-binding</keyword>
<evidence type="ECO:0000256" key="6">
    <source>
        <dbReference type="ARBA" id="ARBA00023125"/>
    </source>
</evidence>
<dbReference type="GO" id="GO:0005524">
    <property type="term" value="F:ATP binding"/>
    <property type="evidence" value="ECO:0007669"/>
    <property type="project" value="UniProtKB-UniRule"/>
</dbReference>
<organism evidence="15 16">
    <name type="scientific">Thioalkalivibrio denitrificans</name>
    <dbReference type="NCBI Taxonomy" id="108003"/>
    <lineage>
        <taxon>Bacteria</taxon>
        <taxon>Pseudomonadati</taxon>
        <taxon>Pseudomonadota</taxon>
        <taxon>Gammaproteobacteria</taxon>
        <taxon>Chromatiales</taxon>
        <taxon>Ectothiorhodospiraceae</taxon>
        <taxon>Thioalkalivibrio</taxon>
    </lineage>
</organism>
<dbReference type="EC" id="5.6.2.4" evidence="9"/>
<keyword evidence="3 12" id="KW-0378">Hydrolase</keyword>
<keyword evidence="16" id="KW-1185">Reference proteome</keyword>
<dbReference type="SUPFAM" id="SSF52540">
    <property type="entry name" value="P-loop containing nucleoside triphosphate hydrolases"/>
    <property type="match status" value="1"/>
</dbReference>
<gene>
    <name evidence="15" type="ORF">B1C78_00275</name>
</gene>
<dbReference type="InterPro" id="IPR027417">
    <property type="entry name" value="P-loop_NTPase"/>
</dbReference>
<dbReference type="InterPro" id="IPR014016">
    <property type="entry name" value="UvrD-like_ATP-bd"/>
</dbReference>
<dbReference type="AlphaFoldDB" id="A0A1V3NVR7"/>
<evidence type="ECO:0000256" key="9">
    <source>
        <dbReference type="ARBA" id="ARBA00034808"/>
    </source>
</evidence>